<proteinExistence type="inferred from homology"/>
<keyword evidence="1 4" id="KW-0689">Ribosomal protein</keyword>
<dbReference type="GO" id="GO:1990904">
    <property type="term" value="C:ribonucleoprotein complex"/>
    <property type="evidence" value="ECO:0007669"/>
    <property type="project" value="UniProtKB-KW"/>
</dbReference>
<accession>A0A232LN71</accession>
<name>A0A232LN71_9EURO</name>
<evidence type="ECO:0000256" key="3">
    <source>
        <dbReference type="ARBA" id="ARBA00043969"/>
    </source>
</evidence>
<protein>
    <recommendedName>
        <fullName evidence="4">60S ribosomal protein L41</fullName>
    </recommendedName>
</protein>
<keyword evidence="7" id="KW-1185">Reference proteome</keyword>
<feature type="transmembrane region" description="Helical" evidence="5">
    <location>
        <begin position="101"/>
        <end position="129"/>
    </location>
</feature>
<dbReference type="GO" id="GO:0005840">
    <property type="term" value="C:ribosome"/>
    <property type="evidence" value="ECO:0007669"/>
    <property type="project" value="UniProtKB-KW"/>
</dbReference>
<comment type="similarity">
    <text evidence="3 4">Belongs to the eukaryotic ribosomal protein eS32 family.</text>
</comment>
<keyword evidence="2 4" id="KW-0687">Ribonucleoprotein</keyword>
<evidence type="ECO:0000256" key="5">
    <source>
        <dbReference type="SAM" id="Phobius"/>
    </source>
</evidence>
<dbReference type="Proteomes" id="UP000243515">
    <property type="component" value="Unassembled WGS sequence"/>
</dbReference>
<gene>
    <name evidence="6" type="ORF">Egran_06643</name>
</gene>
<dbReference type="GO" id="GO:0003735">
    <property type="term" value="F:structural constituent of ribosome"/>
    <property type="evidence" value="ECO:0007669"/>
    <property type="project" value="UniProtKB-UniRule"/>
</dbReference>
<evidence type="ECO:0000313" key="7">
    <source>
        <dbReference type="Proteomes" id="UP000243515"/>
    </source>
</evidence>
<dbReference type="GO" id="GO:0006412">
    <property type="term" value="P:translation"/>
    <property type="evidence" value="ECO:0007669"/>
    <property type="project" value="InterPro"/>
</dbReference>
<organism evidence="6 7">
    <name type="scientific">Elaphomyces granulatus</name>
    <dbReference type="NCBI Taxonomy" id="519963"/>
    <lineage>
        <taxon>Eukaryota</taxon>
        <taxon>Fungi</taxon>
        <taxon>Dikarya</taxon>
        <taxon>Ascomycota</taxon>
        <taxon>Pezizomycotina</taxon>
        <taxon>Eurotiomycetes</taxon>
        <taxon>Eurotiomycetidae</taxon>
        <taxon>Eurotiales</taxon>
        <taxon>Elaphomycetaceae</taxon>
        <taxon>Elaphomyces</taxon>
    </lineage>
</organism>
<dbReference type="Pfam" id="PF05162">
    <property type="entry name" value="Ribosomal_L41"/>
    <property type="match status" value="1"/>
</dbReference>
<evidence type="ECO:0000256" key="2">
    <source>
        <dbReference type="ARBA" id="ARBA00023274"/>
    </source>
</evidence>
<evidence type="ECO:0000256" key="4">
    <source>
        <dbReference type="RuleBase" id="RU368055"/>
    </source>
</evidence>
<comment type="subunit">
    <text evidence="4">Component of the large ribosomal subunit.</text>
</comment>
<evidence type="ECO:0000256" key="1">
    <source>
        <dbReference type="ARBA" id="ARBA00022980"/>
    </source>
</evidence>
<keyword evidence="5" id="KW-0812">Transmembrane</keyword>
<evidence type="ECO:0000313" key="6">
    <source>
        <dbReference type="EMBL" id="OXV05589.1"/>
    </source>
</evidence>
<dbReference type="InterPro" id="IPR007836">
    <property type="entry name" value="Ribosomal_eS32"/>
</dbReference>
<sequence length="143" mass="16113">MDDIFEASSKMRAKWRKKRVRRLKRKRLNSLCAPSQLRHVEPHTEHQTRQLILAWCHDDLNYNCCSLNASFDGTACMIIGLTTISRGNQGSSQGLACGRTFLIAPGLTGLIGMLLAYPIRSLVGVVWIFQWGFEDGWKLGCSD</sequence>
<keyword evidence="5" id="KW-1133">Transmembrane helix</keyword>
<dbReference type="EMBL" id="NPHW01006719">
    <property type="protein sequence ID" value="OXV05589.1"/>
    <property type="molecule type" value="Genomic_DNA"/>
</dbReference>
<keyword evidence="5" id="KW-0472">Membrane</keyword>
<comment type="caution">
    <text evidence="6">The sequence shown here is derived from an EMBL/GenBank/DDBJ whole genome shotgun (WGS) entry which is preliminary data.</text>
</comment>
<dbReference type="AlphaFoldDB" id="A0A232LN71"/>
<reference evidence="6 7" key="1">
    <citation type="journal article" date="2015" name="Environ. Microbiol.">
        <title>Metagenome sequence of Elaphomyces granulatus from sporocarp tissue reveals Ascomycota ectomycorrhizal fingerprints of genome expansion and a Proteobacteria-rich microbiome.</title>
        <authorList>
            <person name="Quandt C.A."/>
            <person name="Kohler A."/>
            <person name="Hesse C.N."/>
            <person name="Sharpton T.J."/>
            <person name="Martin F."/>
            <person name="Spatafora J.W."/>
        </authorList>
    </citation>
    <scope>NUCLEOTIDE SEQUENCE [LARGE SCALE GENOMIC DNA]</scope>
    <source>
        <strain evidence="6 7">OSC145934</strain>
    </source>
</reference>